<evidence type="ECO:0000259" key="3">
    <source>
        <dbReference type="PROSITE" id="PS50222"/>
    </source>
</evidence>
<dbReference type="Gene3D" id="1.10.238.10">
    <property type="entry name" value="EF-hand"/>
    <property type="match status" value="1"/>
</dbReference>
<dbReference type="SUPFAM" id="SSF47473">
    <property type="entry name" value="EF-hand"/>
    <property type="match status" value="1"/>
</dbReference>
<dbReference type="InterPro" id="IPR008907">
    <property type="entry name" value="TPP/p25"/>
</dbReference>
<dbReference type="InterPro" id="IPR011992">
    <property type="entry name" value="EF-hand-dom_pair"/>
</dbReference>
<dbReference type="Proteomes" id="UP000499080">
    <property type="component" value="Unassembled WGS sequence"/>
</dbReference>
<evidence type="ECO:0000256" key="2">
    <source>
        <dbReference type="SAM" id="MobiDB-lite"/>
    </source>
</evidence>
<dbReference type="InterPro" id="IPR002048">
    <property type="entry name" value="EF_hand_dom"/>
</dbReference>
<dbReference type="PROSITE" id="PS50222">
    <property type="entry name" value="EF_HAND_2"/>
    <property type="match status" value="1"/>
</dbReference>
<sequence>MSASDKGLQAKFDLLCKSSGGKEGILSLENIKKWLAQTGVMGKDTGITDSDVDNAFSKSAKDKGGIDFAEFKEFISTLAGDKGVNLKELTEKLGTGKPAQKAEESAKVPGGCK</sequence>
<dbReference type="EMBL" id="BGPR01001788">
    <property type="protein sequence ID" value="GBM61853.1"/>
    <property type="molecule type" value="Genomic_DNA"/>
</dbReference>
<evidence type="ECO:0000313" key="4">
    <source>
        <dbReference type="EMBL" id="GBM61853.1"/>
    </source>
</evidence>
<dbReference type="GO" id="GO:0046785">
    <property type="term" value="P:microtubule polymerization"/>
    <property type="evidence" value="ECO:0007669"/>
    <property type="project" value="InterPro"/>
</dbReference>
<dbReference type="AlphaFoldDB" id="A0A4Y2H878"/>
<accession>A0A4Y2H878</accession>
<feature type="region of interest" description="Disordered" evidence="2">
    <location>
        <begin position="91"/>
        <end position="113"/>
    </location>
</feature>
<evidence type="ECO:0000256" key="1">
    <source>
        <dbReference type="ARBA" id="ARBA00010994"/>
    </source>
</evidence>
<name>A0A4Y2H878_ARAVE</name>
<dbReference type="Pfam" id="PF05517">
    <property type="entry name" value="p25-alpha"/>
    <property type="match status" value="1"/>
</dbReference>
<keyword evidence="5" id="KW-1185">Reference proteome</keyword>
<comment type="caution">
    <text evidence="4">The sequence shown here is derived from an EMBL/GenBank/DDBJ whole genome shotgun (WGS) entry which is preliminary data.</text>
</comment>
<dbReference type="GO" id="GO:0015631">
    <property type="term" value="F:tubulin binding"/>
    <property type="evidence" value="ECO:0007669"/>
    <property type="project" value="InterPro"/>
</dbReference>
<protein>
    <recommendedName>
        <fullName evidence="3">EF-hand domain-containing protein</fullName>
    </recommendedName>
</protein>
<gene>
    <name evidence="4" type="ORF">AVEN_265500_1</name>
</gene>
<evidence type="ECO:0000313" key="5">
    <source>
        <dbReference type="Proteomes" id="UP000499080"/>
    </source>
</evidence>
<feature type="domain" description="EF-hand" evidence="3">
    <location>
        <begin position="47"/>
        <end position="81"/>
    </location>
</feature>
<organism evidence="4 5">
    <name type="scientific">Araneus ventricosus</name>
    <name type="common">Orbweaver spider</name>
    <name type="synonym">Epeira ventricosa</name>
    <dbReference type="NCBI Taxonomy" id="182803"/>
    <lineage>
        <taxon>Eukaryota</taxon>
        <taxon>Metazoa</taxon>
        <taxon>Ecdysozoa</taxon>
        <taxon>Arthropoda</taxon>
        <taxon>Chelicerata</taxon>
        <taxon>Arachnida</taxon>
        <taxon>Araneae</taxon>
        <taxon>Araneomorphae</taxon>
        <taxon>Entelegynae</taxon>
        <taxon>Araneoidea</taxon>
        <taxon>Araneidae</taxon>
        <taxon>Araneus</taxon>
    </lineage>
</organism>
<dbReference type="GO" id="GO:0005509">
    <property type="term" value="F:calcium ion binding"/>
    <property type="evidence" value="ECO:0007669"/>
    <property type="project" value="InterPro"/>
</dbReference>
<proteinExistence type="inferred from homology"/>
<comment type="similarity">
    <text evidence="1">Belongs to the TPPP family.</text>
</comment>
<dbReference type="OrthoDB" id="6413791at2759"/>
<reference evidence="4 5" key="1">
    <citation type="journal article" date="2019" name="Sci. Rep.">
        <title>Orb-weaving spider Araneus ventricosus genome elucidates the spidroin gene catalogue.</title>
        <authorList>
            <person name="Kono N."/>
            <person name="Nakamura H."/>
            <person name="Ohtoshi R."/>
            <person name="Moran D.A.P."/>
            <person name="Shinohara A."/>
            <person name="Yoshida Y."/>
            <person name="Fujiwara M."/>
            <person name="Mori M."/>
            <person name="Tomita M."/>
            <person name="Arakawa K."/>
        </authorList>
    </citation>
    <scope>NUCLEOTIDE SEQUENCE [LARGE SCALE GENOMIC DNA]</scope>
</reference>